<evidence type="ECO:0000313" key="2">
    <source>
        <dbReference type="EMBL" id="MBP1991788.1"/>
    </source>
</evidence>
<dbReference type="PANTHER" id="PTHR38442:SF1">
    <property type="entry name" value="INNER MEMBRANE PROTEIN"/>
    <property type="match status" value="1"/>
</dbReference>
<accession>A0ABS4IW14</accession>
<dbReference type="PANTHER" id="PTHR38442">
    <property type="entry name" value="INNER MEMBRANE PROTEIN-RELATED"/>
    <property type="match status" value="1"/>
</dbReference>
<dbReference type="Proteomes" id="UP001519287">
    <property type="component" value="Unassembled WGS sequence"/>
</dbReference>
<dbReference type="InterPro" id="IPR007383">
    <property type="entry name" value="DUF445"/>
</dbReference>
<protein>
    <submittedName>
        <fullName evidence="2">Uncharacterized membrane-anchored protein YjiN (DUF445 family)</fullName>
    </submittedName>
</protein>
<keyword evidence="1" id="KW-0472">Membrane</keyword>
<keyword evidence="1" id="KW-0812">Transmembrane</keyword>
<dbReference type="Pfam" id="PF04286">
    <property type="entry name" value="DUF445"/>
    <property type="match status" value="1"/>
</dbReference>
<evidence type="ECO:0000313" key="3">
    <source>
        <dbReference type="Proteomes" id="UP001519287"/>
    </source>
</evidence>
<keyword evidence="1" id="KW-1133">Transmembrane helix</keyword>
<sequence>MIRKHIKKIANIGIIVSGLGILITFPFKDAFWGGMLFSAFSAATIGGLADTFAVKALFGDPLGVKWWDWVGTRVLSKKRKHLIGELVKMVKEDLLSISNIEAKLNAYNFAAVMLAYLKEHGGEEEANAILQRLAGDVINRVDTEDLAKTIQAFLLDHADALQVAEIAADIGDWTLRNHYDEQIIDFVIHECMKLVKTREFLLIIERIVDSALRSYEQGKFGRKLVDSAAGLNASKVSESIQQWIISFLREFASTSHPYREHLKKQLEQMVGRLRTDNQLRERVEAGKIKLLQSIKKHIHLDVLLQEYLEAFQQAVAAKSTVNADIFPWITNKLHDGITKISEDSAAIERLDQFLKKPLLNWLSQKHDYIGQVVSDKLHSFSEKDLIKLLEEKVGHDLQYIRLNGIAIGSLVGIVLHLFTFWIGG</sequence>
<feature type="transmembrane region" description="Helical" evidence="1">
    <location>
        <begin position="9"/>
        <end position="27"/>
    </location>
</feature>
<reference evidence="2 3" key="1">
    <citation type="submission" date="2021-03" db="EMBL/GenBank/DDBJ databases">
        <title>Genomic Encyclopedia of Type Strains, Phase IV (KMG-IV): sequencing the most valuable type-strain genomes for metagenomic binning, comparative biology and taxonomic classification.</title>
        <authorList>
            <person name="Goeker M."/>
        </authorList>
    </citation>
    <scope>NUCLEOTIDE SEQUENCE [LARGE SCALE GENOMIC DNA]</scope>
    <source>
        <strain evidence="2 3">DSM 26048</strain>
    </source>
</reference>
<comment type="caution">
    <text evidence="2">The sequence shown here is derived from an EMBL/GenBank/DDBJ whole genome shotgun (WGS) entry which is preliminary data.</text>
</comment>
<gene>
    <name evidence="2" type="ORF">J2Z66_003395</name>
</gene>
<feature type="transmembrane region" description="Helical" evidence="1">
    <location>
        <begin position="402"/>
        <end position="422"/>
    </location>
</feature>
<evidence type="ECO:0000256" key="1">
    <source>
        <dbReference type="SAM" id="Phobius"/>
    </source>
</evidence>
<dbReference type="EMBL" id="JAGGLB010000010">
    <property type="protein sequence ID" value="MBP1991788.1"/>
    <property type="molecule type" value="Genomic_DNA"/>
</dbReference>
<proteinExistence type="predicted"/>
<organism evidence="2 3">
    <name type="scientific">Paenibacillus eucommiae</name>
    <dbReference type="NCBI Taxonomy" id="1355755"/>
    <lineage>
        <taxon>Bacteria</taxon>
        <taxon>Bacillati</taxon>
        <taxon>Bacillota</taxon>
        <taxon>Bacilli</taxon>
        <taxon>Bacillales</taxon>
        <taxon>Paenibacillaceae</taxon>
        <taxon>Paenibacillus</taxon>
    </lineage>
</organism>
<feature type="transmembrane region" description="Helical" evidence="1">
    <location>
        <begin position="33"/>
        <end position="58"/>
    </location>
</feature>
<name>A0ABS4IW14_9BACL</name>
<dbReference type="RefSeq" id="WP_209972517.1">
    <property type="nucleotide sequence ID" value="NZ_JAGGLB010000010.1"/>
</dbReference>
<keyword evidence="3" id="KW-1185">Reference proteome</keyword>